<dbReference type="InterPro" id="IPR036390">
    <property type="entry name" value="WH_DNA-bd_sf"/>
</dbReference>
<dbReference type="InterPro" id="IPR004408">
    <property type="entry name" value="Biotin_CoA_COase_ligase"/>
</dbReference>
<proteinExistence type="inferred from homology"/>
<dbReference type="Pfam" id="PF08279">
    <property type="entry name" value="HTH_11"/>
    <property type="match status" value="1"/>
</dbReference>
<dbReference type="Gene3D" id="2.30.30.100">
    <property type="match status" value="1"/>
</dbReference>
<dbReference type="PROSITE" id="PS51733">
    <property type="entry name" value="BPL_LPL_CATALYTIC"/>
    <property type="match status" value="1"/>
</dbReference>
<dbReference type="InterPro" id="IPR013196">
    <property type="entry name" value="HTH_11"/>
</dbReference>
<dbReference type="SUPFAM" id="SSF46785">
    <property type="entry name" value="Winged helix' DNA-binding domain"/>
    <property type="match status" value="1"/>
</dbReference>
<keyword evidence="2" id="KW-0547">Nucleotide-binding</keyword>
<feature type="transmembrane region" description="Helical" evidence="4">
    <location>
        <begin position="12"/>
        <end position="35"/>
    </location>
</feature>
<dbReference type="AlphaFoldDB" id="A0A7C5XI79"/>
<gene>
    <name evidence="6" type="ORF">ENM84_06325</name>
</gene>
<keyword evidence="1 6" id="KW-0436">Ligase</keyword>
<evidence type="ECO:0000256" key="2">
    <source>
        <dbReference type="ARBA" id="ARBA00022741"/>
    </source>
</evidence>
<evidence type="ECO:0000256" key="1">
    <source>
        <dbReference type="ARBA" id="ARBA00022598"/>
    </source>
</evidence>
<name>A0A7C5XI79_9CREN</name>
<dbReference type="InterPro" id="IPR004143">
    <property type="entry name" value="BPL_LPL_catalytic"/>
</dbReference>
<dbReference type="GO" id="GO:0005524">
    <property type="term" value="F:ATP binding"/>
    <property type="evidence" value="ECO:0007669"/>
    <property type="project" value="UniProtKB-KW"/>
</dbReference>
<dbReference type="SUPFAM" id="SSF55681">
    <property type="entry name" value="Class II aaRS and biotin synthetases"/>
    <property type="match status" value="1"/>
</dbReference>
<keyword evidence="4" id="KW-1133">Transmembrane helix</keyword>
<accession>A0A7C5XI79</accession>
<dbReference type="Pfam" id="PF02237">
    <property type="entry name" value="BPL_C"/>
    <property type="match status" value="1"/>
</dbReference>
<dbReference type="HAMAP" id="MF_00978">
    <property type="entry name" value="Bifunct_BirA"/>
    <property type="match status" value="1"/>
</dbReference>
<dbReference type="GO" id="GO:0006355">
    <property type="term" value="P:regulation of DNA-templated transcription"/>
    <property type="evidence" value="ECO:0007669"/>
    <property type="project" value="InterPro"/>
</dbReference>
<feature type="domain" description="BPL/LPL catalytic" evidence="5">
    <location>
        <begin position="71"/>
        <end position="258"/>
    </location>
</feature>
<dbReference type="InterPro" id="IPR008988">
    <property type="entry name" value="Transcriptional_repressor_C"/>
</dbReference>
<evidence type="ECO:0000313" key="6">
    <source>
        <dbReference type="EMBL" id="HHP82261.1"/>
    </source>
</evidence>
<organism evidence="6">
    <name type="scientific">Ignisphaera aggregans</name>
    <dbReference type="NCBI Taxonomy" id="334771"/>
    <lineage>
        <taxon>Archaea</taxon>
        <taxon>Thermoproteota</taxon>
        <taxon>Thermoprotei</taxon>
        <taxon>Desulfurococcales</taxon>
        <taxon>Desulfurococcaceae</taxon>
        <taxon>Ignisphaera</taxon>
    </lineage>
</organism>
<dbReference type="GO" id="GO:0004077">
    <property type="term" value="F:biotin--[biotin carboxyl-carrier protein] ligase activity"/>
    <property type="evidence" value="ECO:0007669"/>
    <property type="project" value="UniProtKB-EC"/>
</dbReference>
<protein>
    <submittedName>
        <fullName evidence="6">Biotin--[acetyl-CoA-carboxylase] ligase</fullName>
        <ecNumber evidence="6">6.3.4.15</ecNumber>
    </submittedName>
</protein>
<dbReference type="PANTHER" id="PTHR12835">
    <property type="entry name" value="BIOTIN PROTEIN LIGASE"/>
    <property type="match status" value="1"/>
</dbReference>
<dbReference type="EMBL" id="DRZI01000269">
    <property type="protein sequence ID" value="HHP82261.1"/>
    <property type="molecule type" value="Genomic_DNA"/>
</dbReference>
<dbReference type="PANTHER" id="PTHR12835:SF5">
    <property type="entry name" value="BIOTIN--PROTEIN LIGASE"/>
    <property type="match status" value="1"/>
</dbReference>
<dbReference type="InterPro" id="IPR036388">
    <property type="entry name" value="WH-like_DNA-bd_sf"/>
</dbReference>
<evidence type="ECO:0000256" key="4">
    <source>
        <dbReference type="SAM" id="Phobius"/>
    </source>
</evidence>
<dbReference type="InterPro" id="IPR045864">
    <property type="entry name" value="aa-tRNA-synth_II/BPL/LPL"/>
</dbReference>
<evidence type="ECO:0000259" key="5">
    <source>
        <dbReference type="PROSITE" id="PS51733"/>
    </source>
</evidence>
<dbReference type="Gene3D" id="1.10.10.10">
    <property type="entry name" value="Winged helix-like DNA-binding domain superfamily/Winged helix DNA-binding domain"/>
    <property type="match status" value="1"/>
</dbReference>
<comment type="caution">
    <text evidence="6">The sequence shown here is derived from an EMBL/GenBank/DDBJ whole genome shotgun (WGS) entry which is preliminary data.</text>
</comment>
<dbReference type="EC" id="6.3.4.15" evidence="6"/>
<sequence>MVVLMDDLESKVLNILLMSSGYVSGVGIANALGVSRATVNRVVRRLISRGFAIEVHPRLGYRLMNIDDISIANKYVSIINTHIKFSIYYLETCSSTQDIADSLAREGVSEGTVVISEKLTHGRGRMGRHWIADKGGLWLSIVFRPKEMRYIHLMSIAMGVAVANTIKQLLNIDAKVKWPNDILVNDKKVAGILVEGKVEADRVHHLVVGIGINVNNDLPEELKENATTLKEITGRQIPRVPILITLLKNIDEIYRELSRDAKERVLDLWRSLSATIGRMVKVATHSEEIIGFAEDIDRDGSLIIRKSDGSKIKIYAGDVIHLRYG</sequence>
<evidence type="ECO:0000256" key="3">
    <source>
        <dbReference type="ARBA" id="ARBA00022840"/>
    </source>
</evidence>
<keyword evidence="3" id="KW-0067">ATP-binding</keyword>
<dbReference type="GO" id="GO:0005737">
    <property type="term" value="C:cytoplasm"/>
    <property type="evidence" value="ECO:0007669"/>
    <property type="project" value="TreeGrafter"/>
</dbReference>
<keyword evidence="4" id="KW-0812">Transmembrane</keyword>
<dbReference type="NCBIfam" id="TIGR00121">
    <property type="entry name" value="birA_ligase"/>
    <property type="match status" value="1"/>
</dbReference>
<dbReference type="SUPFAM" id="SSF50037">
    <property type="entry name" value="C-terminal domain of transcriptional repressors"/>
    <property type="match status" value="1"/>
</dbReference>
<keyword evidence="4" id="KW-0472">Membrane</keyword>
<dbReference type="CDD" id="cd16442">
    <property type="entry name" value="BPL"/>
    <property type="match status" value="1"/>
</dbReference>
<dbReference type="Gene3D" id="3.30.930.10">
    <property type="entry name" value="Bira Bifunctional Protein, Domain 2"/>
    <property type="match status" value="1"/>
</dbReference>
<dbReference type="InterPro" id="IPR030855">
    <property type="entry name" value="Bifunct_BirA"/>
</dbReference>
<dbReference type="InterPro" id="IPR003142">
    <property type="entry name" value="BPL_C"/>
</dbReference>
<dbReference type="Pfam" id="PF03099">
    <property type="entry name" value="BPL_LplA_LipB"/>
    <property type="match status" value="1"/>
</dbReference>
<reference evidence="6" key="1">
    <citation type="journal article" date="2020" name="mSystems">
        <title>Genome- and Community-Level Interaction Insights into Carbon Utilization and Element Cycling Functions of Hydrothermarchaeota in Hydrothermal Sediment.</title>
        <authorList>
            <person name="Zhou Z."/>
            <person name="Liu Y."/>
            <person name="Xu W."/>
            <person name="Pan J."/>
            <person name="Luo Z.H."/>
            <person name="Li M."/>
        </authorList>
    </citation>
    <scope>NUCLEOTIDE SEQUENCE [LARGE SCALE GENOMIC DNA]</scope>
    <source>
        <strain evidence="6">SpSt-1121</strain>
    </source>
</reference>